<dbReference type="Proteomes" id="UP000184731">
    <property type="component" value="Chromosome"/>
</dbReference>
<keyword evidence="7" id="KW-1185">Reference proteome</keyword>
<evidence type="ECO:0000313" key="6">
    <source>
        <dbReference type="EMBL" id="APJ03968.1"/>
    </source>
</evidence>
<dbReference type="PANTHER" id="PTHR33823:SF4">
    <property type="entry name" value="GENERAL STRESS PROTEIN 16O"/>
    <property type="match status" value="1"/>
</dbReference>
<dbReference type="Gene3D" id="1.20.120.910">
    <property type="entry name" value="DksA, coiled-coil domain"/>
    <property type="match status" value="1"/>
</dbReference>
<reference evidence="6 7" key="1">
    <citation type="submission" date="2016-10" db="EMBL/GenBank/DDBJ databases">
        <title>Silvanigrella aquatica sp. nov., isolated from a freshwater lake located in the Black Forest, Germany, description of Silvanigrellaceae fam. nov., Silvanigrellales ord. nov., reclassification of the order Bdellovibrionales in the class Oligoflexia, reclassification of the families Bacteriovoracaceae and Halobacteriovoraceae in the new order Bacteriovoracales ord. nov., and reclassification of the family Pseudobacteriovoracaceae in the order Oligoflexiales.</title>
        <authorList>
            <person name="Hahn M.W."/>
            <person name="Schmidt J."/>
            <person name="Koll U."/>
            <person name="Rohde M."/>
            <person name="Verbag S."/>
            <person name="Pitt A."/>
            <person name="Nakai R."/>
            <person name="Naganuma T."/>
            <person name="Lang E."/>
        </authorList>
    </citation>
    <scope>NUCLEOTIDE SEQUENCE [LARGE SCALE GENOMIC DNA]</scope>
    <source>
        <strain evidence="6 7">MWH-Nonnen-W8red</strain>
    </source>
</reference>
<gene>
    <name evidence="6" type="ORF">AXG55_08630</name>
</gene>
<dbReference type="GO" id="GO:0008270">
    <property type="term" value="F:zinc ion binding"/>
    <property type="evidence" value="ECO:0007669"/>
    <property type="project" value="UniProtKB-KW"/>
</dbReference>
<organism evidence="6 7">
    <name type="scientific">Silvanigrella aquatica</name>
    <dbReference type="NCBI Taxonomy" id="1915309"/>
    <lineage>
        <taxon>Bacteria</taxon>
        <taxon>Pseudomonadati</taxon>
        <taxon>Bdellovibrionota</taxon>
        <taxon>Oligoflexia</taxon>
        <taxon>Silvanigrellales</taxon>
        <taxon>Silvanigrellaceae</taxon>
        <taxon>Silvanigrella</taxon>
    </lineage>
</organism>
<evidence type="ECO:0000256" key="4">
    <source>
        <dbReference type="PROSITE-ProRule" id="PRU00510"/>
    </source>
</evidence>
<dbReference type="InterPro" id="IPR000962">
    <property type="entry name" value="Znf_DskA_TraR"/>
</dbReference>
<protein>
    <recommendedName>
        <fullName evidence="5">Zinc finger DksA/TraR C4-type domain-containing protein</fullName>
    </recommendedName>
</protein>
<evidence type="ECO:0000256" key="1">
    <source>
        <dbReference type="ARBA" id="ARBA00022723"/>
    </source>
</evidence>
<keyword evidence="2" id="KW-0863">Zinc-finger</keyword>
<dbReference type="STRING" id="1915309.AXG55_08630"/>
<evidence type="ECO:0000259" key="5">
    <source>
        <dbReference type="Pfam" id="PF01258"/>
    </source>
</evidence>
<proteinExistence type="predicted"/>
<dbReference type="AlphaFoldDB" id="A0A1L4D197"/>
<dbReference type="InterPro" id="IPR037187">
    <property type="entry name" value="DnaK_N"/>
</dbReference>
<feature type="domain" description="Zinc finger DksA/TraR C4-type" evidence="5">
    <location>
        <begin position="93"/>
        <end position="127"/>
    </location>
</feature>
<dbReference type="KEGG" id="saqi:AXG55_08630"/>
<keyword evidence="3" id="KW-0862">Zinc</keyword>
<dbReference type="PANTHER" id="PTHR33823">
    <property type="entry name" value="RNA POLYMERASE-BINDING TRANSCRIPTION FACTOR DKSA-RELATED"/>
    <property type="match status" value="1"/>
</dbReference>
<evidence type="ECO:0000256" key="3">
    <source>
        <dbReference type="ARBA" id="ARBA00022833"/>
    </source>
</evidence>
<sequence length="133" mass="14998">MPPKIPSQPQELTRAEISQLKALLSKLRDELYAKEVARKTEGAYEISRDDISDETDLASVETDQEVNMKLAEADRAKIALIEKALRKIDANDGTYGLCEGTGDPIGFKRLQIQPWALYSLRHQEDLERGKRAN</sequence>
<dbReference type="PROSITE" id="PS51128">
    <property type="entry name" value="ZF_DKSA_2"/>
    <property type="match status" value="1"/>
</dbReference>
<keyword evidence="1" id="KW-0479">Metal-binding</keyword>
<dbReference type="RefSeq" id="WP_148697712.1">
    <property type="nucleotide sequence ID" value="NZ_CP017834.1"/>
</dbReference>
<evidence type="ECO:0000256" key="2">
    <source>
        <dbReference type="ARBA" id="ARBA00022771"/>
    </source>
</evidence>
<name>A0A1L4D197_9BACT</name>
<dbReference type="SUPFAM" id="SSF57716">
    <property type="entry name" value="Glucocorticoid receptor-like (DNA-binding domain)"/>
    <property type="match status" value="1"/>
</dbReference>
<dbReference type="SUPFAM" id="SSF109635">
    <property type="entry name" value="DnaK suppressor protein DksA, alpha-hairpin domain"/>
    <property type="match status" value="1"/>
</dbReference>
<dbReference type="Pfam" id="PF01258">
    <property type="entry name" value="zf-dskA_traR"/>
    <property type="match status" value="1"/>
</dbReference>
<feature type="zinc finger region" description="dksA C4-type" evidence="4">
    <location>
        <begin position="98"/>
        <end position="122"/>
    </location>
</feature>
<evidence type="ECO:0000313" key="7">
    <source>
        <dbReference type="Proteomes" id="UP000184731"/>
    </source>
</evidence>
<dbReference type="OrthoDB" id="5296290at2"/>
<accession>A0A1L4D197</accession>
<dbReference type="EMBL" id="CP017834">
    <property type="protein sequence ID" value="APJ03968.1"/>
    <property type="molecule type" value="Genomic_DNA"/>
</dbReference>